<proteinExistence type="predicted"/>
<organism evidence="1">
    <name type="scientific">Drosophila melanogaster</name>
    <name type="common">Fruit fly</name>
    <dbReference type="NCBI Taxonomy" id="7227"/>
    <lineage>
        <taxon>Eukaryota</taxon>
        <taxon>Metazoa</taxon>
        <taxon>Ecdysozoa</taxon>
        <taxon>Arthropoda</taxon>
        <taxon>Hexapoda</taxon>
        <taxon>Insecta</taxon>
        <taxon>Pterygota</taxon>
        <taxon>Neoptera</taxon>
        <taxon>Endopterygota</taxon>
        <taxon>Diptera</taxon>
        <taxon>Brachycera</taxon>
        <taxon>Muscomorpha</taxon>
        <taxon>Ephydroidea</taxon>
        <taxon>Drosophilidae</taxon>
        <taxon>Drosophila</taxon>
        <taxon>Sophophora</taxon>
    </lineage>
</organism>
<gene>
    <name evidence="1" type="ORF">HDC15129</name>
</gene>
<dbReference type="EMBL" id="BK002784">
    <property type="protein sequence ID" value="DAA04289.1"/>
    <property type="molecule type" value="Genomic_DNA"/>
</dbReference>
<dbReference type="AlphaFoldDB" id="Q6IJD2"/>
<protein>
    <submittedName>
        <fullName evidence="1">HDC15129</fullName>
    </submittedName>
</protein>
<name>Q6IJD2_DROME</name>
<evidence type="ECO:0000313" key="1">
    <source>
        <dbReference type="EMBL" id="DAA04289.1"/>
    </source>
</evidence>
<reference evidence="1" key="1">
    <citation type="journal article" date="2003" name="Genome Biol.">
        <title>An integrated gene annotation and transcriptional profiling approach towards the full gene content of the Drosophila genome.</title>
        <authorList>
            <person name="Hild M."/>
            <person name="Beckmann B."/>
            <person name="Haas S.A."/>
            <person name="Koch B."/>
            <person name="Solovyev V."/>
            <person name="Busold C."/>
            <person name="Fellenberg K."/>
            <person name="Boutros M."/>
            <person name="Vingron M."/>
            <person name="Sauer F."/>
            <person name="Hoheisel J.D."/>
            <person name="Paro R."/>
        </authorList>
    </citation>
    <scope>NUCLEOTIDE SEQUENCE</scope>
</reference>
<accession>Q6IJD2</accession>
<sequence length="113" mass="12531">MVIACALMSTISPLNQVISVAEAIEIWGATDLGQHAPHWAPSGNRKGHAQFAIANRILPMETTLRIWWPFDGALIKGYLPLISDRQSSGEFGWHRWQALNPRQGGQLALDGRF</sequence>